<dbReference type="EMBL" id="LR797502">
    <property type="protein sequence ID" value="CAB4221288.1"/>
    <property type="molecule type" value="Genomic_DNA"/>
</dbReference>
<evidence type="ECO:0000313" key="3">
    <source>
        <dbReference type="EMBL" id="CAB4186974.1"/>
    </source>
</evidence>
<dbReference type="EMBL" id="LR796758">
    <property type="protein sequence ID" value="CAB4163964.1"/>
    <property type="molecule type" value="Genomic_DNA"/>
</dbReference>
<organism evidence="2">
    <name type="scientific">uncultured Caudovirales phage</name>
    <dbReference type="NCBI Taxonomy" id="2100421"/>
    <lineage>
        <taxon>Viruses</taxon>
        <taxon>Duplodnaviria</taxon>
        <taxon>Heunggongvirae</taxon>
        <taxon>Uroviricota</taxon>
        <taxon>Caudoviricetes</taxon>
        <taxon>Peduoviridae</taxon>
        <taxon>Maltschvirus</taxon>
        <taxon>Maltschvirus maltsch</taxon>
    </lineage>
</organism>
<sequence length="394" mass="46690">MIQLEQNTKLGFYTVGQHKFYSKPLALIEATRTDQFPNWNFNDVIFGAADWLTESQCDLRELYRLRAQQLREKYDYIRLEFSGGGDSTTALYSFINNGIHIDEVVFRYPKTGEKNVNDDPFNCKPENTLSEAKYAAFPTLSWLETQSPKTKITIHDYSVDMLTSEYDESWVLRTKDYFQPGHAFKHASTGHIDHKRLADEGKSICILYGVDKPKLCIKDKKWYAYFIDVMANHSMGDFGDYTNMTNEYFFWTPDLPELFVKQCHLVKNWFMLPQNKHMQFVCRWPNYSYTHRTTYEHLIKPLIYPDYNQETFQTSKPTNSFYNEMDYWFYANFKETIQYSRWTAGLQHLVSSIDPKYFNYEMKQAVGFVGFLSPFYYIGEADFESSNINNFFKF</sequence>
<proteinExistence type="predicted"/>
<name>A0A6J5P704_9CAUD</name>
<reference evidence="2" key="1">
    <citation type="submission" date="2020-04" db="EMBL/GenBank/DDBJ databases">
        <authorList>
            <person name="Chiriac C."/>
            <person name="Salcher M."/>
            <person name="Ghai R."/>
            <person name="Kavagutti S V."/>
        </authorList>
    </citation>
    <scope>NUCLEOTIDE SEQUENCE</scope>
</reference>
<dbReference type="EMBL" id="LR796776">
    <property type="protein sequence ID" value="CAB4165796.1"/>
    <property type="molecule type" value="Genomic_DNA"/>
</dbReference>
<protein>
    <submittedName>
        <fullName evidence="2">Uncharacterized protein</fullName>
    </submittedName>
</protein>
<evidence type="ECO:0000313" key="2">
    <source>
        <dbReference type="EMBL" id="CAB4165796.1"/>
    </source>
</evidence>
<accession>A0A6J5P704</accession>
<evidence type="ECO:0000313" key="4">
    <source>
        <dbReference type="EMBL" id="CAB4221288.1"/>
    </source>
</evidence>
<dbReference type="EMBL" id="LR797099">
    <property type="protein sequence ID" value="CAB4186974.1"/>
    <property type="molecule type" value="Genomic_DNA"/>
</dbReference>
<evidence type="ECO:0000313" key="1">
    <source>
        <dbReference type="EMBL" id="CAB4163964.1"/>
    </source>
</evidence>
<gene>
    <name evidence="3" type="ORF">UFOVP1146_320</name>
    <name evidence="4" type="ORF">UFOVP1638_245</name>
    <name evidence="1" type="ORF">UFOVP812_233</name>
    <name evidence="2" type="ORF">UFOVP818_332</name>
</gene>